<evidence type="ECO:0000313" key="3">
    <source>
        <dbReference type="Proteomes" id="UP000244336"/>
    </source>
</evidence>
<organism evidence="2 3">
    <name type="scientific">Panicum hallii var. hallii</name>
    <dbReference type="NCBI Taxonomy" id="1504633"/>
    <lineage>
        <taxon>Eukaryota</taxon>
        <taxon>Viridiplantae</taxon>
        <taxon>Streptophyta</taxon>
        <taxon>Embryophyta</taxon>
        <taxon>Tracheophyta</taxon>
        <taxon>Spermatophyta</taxon>
        <taxon>Magnoliopsida</taxon>
        <taxon>Liliopsida</taxon>
        <taxon>Poales</taxon>
        <taxon>Poaceae</taxon>
        <taxon>PACMAD clade</taxon>
        <taxon>Panicoideae</taxon>
        <taxon>Panicodae</taxon>
        <taxon>Paniceae</taxon>
        <taxon>Panicinae</taxon>
        <taxon>Panicum</taxon>
        <taxon>Panicum sect. Panicum</taxon>
    </lineage>
</organism>
<evidence type="ECO:0000256" key="1">
    <source>
        <dbReference type="SAM" id="SignalP"/>
    </source>
</evidence>
<evidence type="ECO:0008006" key="4">
    <source>
        <dbReference type="Google" id="ProtNLM"/>
    </source>
</evidence>
<dbReference type="EMBL" id="CM009755">
    <property type="protein sequence ID" value="PUZ47173.1"/>
    <property type="molecule type" value="Genomic_DNA"/>
</dbReference>
<accession>A0A2T7CV93</accession>
<gene>
    <name evidence="2" type="ORF">GQ55_7G142600</name>
</gene>
<protein>
    <recommendedName>
        <fullName evidence="4">SWIM-type domain-containing protein</fullName>
    </recommendedName>
</protein>
<reference evidence="2 3" key="1">
    <citation type="submission" date="2018-04" db="EMBL/GenBank/DDBJ databases">
        <title>WGS assembly of Panicum hallii var. hallii HAL2.</title>
        <authorList>
            <person name="Lovell J."/>
            <person name="Jenkins J."/>
            <person name="Lowry D."/>
            <person name="Mamidi S."/>
            <person name="Sreedasyam A."/>
            <person name="Weng X."/>
            <person name="Barry K."/>
            <person name="Bonette J."/>
            <person name="Campitelli B."/>
            <person name="Daum C."/>
            <person name="Gordon S."/>
            <person name="Gould B."/>
            <person name="Lipzen A."/>
            <person name="MacQueen A."/>
            <person name="Palacio-Mejia J."/>
            <person name="Plott C."/>
            <person name="Shakirov E."/>
            <person name="Shu S."/>
            <person name="Yoshinaga Y."/>
            <person name="Zane M."/>
            <person name="Rokhsar D."/>
            <person name="Grimwood J."/>
            <person name="Schmutz J."/>
            <person name="Juenger T."/>
        </authorList>
    </citation>
    <scope>NUCLEOTIDE SEQUENCE [LARGE SCALE GENOMIC DNA]</scope>
    <source>
        <strain evidence="3">cv. HAL2</strain>
    </source>
</reference>
<keyword evidence="1" id="KW-0732">Signal</keyword>
<name>A0A2T7CV93_9POAL</name>
<keyword evidence="3" id="KW-1185">Reference proteome</keyword>
<evidence type="ECO:0000313" key="2">
    <source>
        <dbReference type="EMBL" id="PUZ47173.1"/>
    </source>
</evidence>
<dbReference type="Gramene" id="PUZ47173">
    <property type="protein sequence ID" value="PUZ47173"/>
    <property type="gene ID" value="GQ55_7G142600"/>
</dbReference>
<proteinExistence type="predicted"/>
<dbReference type="Proteomes" id="UP000244336">
    <property type="component" value="Chromosome 7"/>
</dbReference>
<dbReference type="AlphaFoldDB" id="A0A2T7CV93"/>
<sequence>MHGVTRRLHHICIVLCIIINTRHAHVPETIAKSLWQCACYIMPCKHAVACSMHASVEIMGCQEQLKSRTAAGCWHKNNTTGMTK</sequence>
<feature type="signal peptide" evidence="1">
    <location>
        <begin position="1"/>
        <end position="24"/>
    </location>
</feature>
<feature type="chain" id="PRO_5015581849" description="SWIM-type domain-containing protein" evidence="1">
    <location>
        <begin position="25"/>
        <end position="84"/>
    </location>
</feature>